<keyword evidence="2" id="KW-0004">4Fe-4S</keyword>
<dbReference type="PANTHER" id="PTHR43787">
    <property type="entry name" value="FEMO COFACTOR BIOSYNTHESIS PROTEIN NIFB-RELATED"/>
    <property type="match status" value="1"/>
</dbReference>
<keyword evidence="4" id="KW-0479">Metal-binding</keyword>
<dbReference type="NCBIfam" id="TIGR04463">
    <property type="entry name" value="rSAM_vs_C_rich"/>
    <property type="match status" value="1"/>
</dbReference>
<keyword evidence="6" id="KW-0411">Iron-sulfur</keyword>
<dbReference type="PANTHER" id="PTHR43787:SF3">
    <property type="entry name" value="ARYLSULFATASE REGULATORY PROTEIN"/>
    <property type="match status" value="1"/>
</dbReference>
<protein>
    <submittedName>
        <fullName evidence="8">TIGR04463 family radical SAM/SPASM RiPP maturase</fullName>
    </submittedName>
</protein>
<sequence length="482" mass="54162">MKPSRYNIFVPLREGRMLAYNGFSGALAVWEKQEQLTYQLLRDGAPANLGDLAVRDLMYGGYVVKDDVDELRLLQQQYNGHRFNPGTMTLTIAPTLDCNFGCDYCFQGKDKPVDVMSMEVQDAIIGLVERAAPGIKQLGIAWYGGEPLLRPKIIEALSDRLISLCDRHGISYSAMMVSNGYRLDLEVAKSLYRRRVKTIQVTLDGTPEYHDQRRVLLSGKETFEKIVENLKAVVDAVAMMLSIRVNIDHRNREQIKQLLDILGSQGLGQRKNLKVYFAPVEAMTQGCHLVEDVTMGKSDYGQLEAELYRYGFEKGLTQLPYPPRFHGTCAAVKPKGLVIIPSGNIHKCWDTVNNPLYAVGNIFDIDALKENKLMQEWLKWTPFDNDTCRNCKILPNCAGACAYKFIHSEDTRGEAAVLPCPSWKYNIKERLLLRAVKMGAITLNDYDPEAVKTQPSELCADVHRAGKALPDKMAAIYALAAR</sequence>
<dbReference type="NCBIfam" id="TIGR04085">
    <property type="entry name" value="rSAM_more_4Fe4S"/>
    <property type="match status" value="1"/>
</dbReference>
<evidence type="ECO:0000256" key="1">
    <source>
        <dbReference type="ARBA" id="ARBA00001966"/>
    </source>
</evidence>
<evidence type="ECO:0000256" key="4">
    <source>
        <dbReference type="ARBA" id="ARBA00022723"/>
    </source>
</evidence>
<dbReference type="InterPro" id="IPR023867">
    <property type="entry name" value="Sulphatase_maturase_rSAM"/>
</dbReference>
<gene>
    <name evidence="8" type="ORF">H6G72_12380</name>
</gene>
<proteinExistence type="predicted"/>
<accession>A0ABR8EFT9</accession>
<evidence type="ECO:0000256" key="2">
    <source>
        <dbReference type="ARBA" id="ARBA00022485"/>
    </source>
</evidence>
<dbReference type="Proteomes" id="UP000641954">
    <property type="component" value="Unassembled WGS sequence"/>
</dbReference>
<reference evidence="8 9" key="1">
    <citation type="journal article" date="2020" name="ISME J.">
        <title>Comparative genomics reveals insights into cyanobacterial evolution and habitat adaptation.</title>
        <authorList>
            <person name="Chen M.Y."/>
            <person name="Teng W.K."/>
            <person name="Zhao L."/>
            <person name="Hu C.X."/>
            <person name="Zhou Y.K."/>
            <person name="Han B.P."/>
            <person name="Song L.R."/>
            <person name="Shu W.S."/>
        </authorList>
    </citation>
    <scope>NUCLEOTIDE SEQUENCE [LARGE SCALE GENOMIC DNA]</scope>
    <source>
        <strain evidence="8 9">FACHB-1370</strain>
    </source>
</reference>
<dbReference type="RefSeq" id="WP_190878501.1">
    <property type="nucleotide sequence ID" value="NZ_JACJSK010000014.1"/>
</dbReference>
<dbReference type="SFLD" id="SFLDG01067">
    <property type="entry name" value="SPASM/twitch_domain_containing"/>
    <property type="match status" value="1"/>
</dbReference>
<dbReference type="Gene3D" id="3.20.20.70">
    <property type="entry name" value="Aldolase class I"/>
    <property type="match status" value="1"/>
</dbReference>
<evidence type="ECO:0000256" key="3">
    <source>
        <dbReference type="ARBA" id="ARBA00022691"/>
    </source>
</evidence>
<keyword evidence="9" id="KW-1185">Reference proteome</keyword>
<dbReference type="PROSITE" id="PS51918">
    <property type="entry name" value="RADICAL_SAM"/>
    <property type="match status" value="1"/>
</dbReference>
<dbReference type="SFLD" id="SFLDG01386">
    <property type="entry name" value="main_SPASM_domain-containing"/>
    <property type="match status" value="1"/>
</dbReference>
<evidence type="ECO:0000259" key="7">
    <source>
        <dbReference type="PROSITE" id="PS51918"/>
    </source>
</evidence>
<evidence type="ECO:0000256" key="6">
    <source>
        <dbReference type="ARBA" id="ARBA00023014"/>
    </source>
</evidence>
<keyword evidence="5" id="KW-0408">Iron</keyword>
<dbReference type="InterPro" id="IPR013785">
    <property type="entry name" value="Aldolase_TIM"/>
</dbReference>
<dbReference type="InterPro" id="IPR023885">
    <property type="entry name" value="4Fe4S-binding_SPASM_dom"/>
</dbReference>
<organism evidence="8 9">
    <name type="scientific">Planktothricoides raciborskii FACHB-1370</name>
    <dbReference type="NCBI Taxonomy" id="2949576"/>
    <lineage>
        <taxon>Bacteria</taxon>
        <taxon>Bacillati</taxon>
        <taxon>Cyanobacteriota</taxon>
        <taxon>Cyanophyceae</taxon>
        <taxon>Oscillatoriophycideae</taxon>
        <taxon>Oscillatoriales</taxon>
        <taxon>Oscillatoriaceae</taxon>
        <taxon>Planktothricoides</taxon>
    </lineage>
</organism>
<dbReference type="SFLD" id="SFLDG01384">
    <property type="entry name" value="thioether_bond_formation_requi"/>
    <property type="match status" value="1"/>
</dbReference>
<evidence type="ECO:0000313" key="8">
    <source>
        <dbReference type="EMBL" id="MBD2544620.1"/>
    </source>
</evidence>
<evidence type="ECO:0000313" key="9">
    <source>
        <dbReference type="Proteomes" id="UP000641954"/>
    </source>
</evidence>
<dbReference type="EMBL" id="JACJSK010000014">
    <property type="protein sequence ID" value="MBD2544620.1"/>
    <property type="molecule type" value="Genomic_DNA"/>
</dbReference>
<evidence type="ECO:0000256" key="5">
    <source>
        <dbReference type="ARBA" id="ARBA00023004"/>
    </source>
</evidence>
<comment type="caution">
    <text evidence="8">The sequence shown here is derived from an EMBL/GenBank/DDBJ whole genome shotgun (WGS) entry which is preliminary data.</text>
</comment>
<dbReference type="CDD" id="cd01335">
    <property type="entry name" value="Radical_SAM"/>
    <property type="match status" value="1"/>
</dbReference>
<dbReference type="InterPro" id="IPR058240">
    <property type="entry name" value="rSAM_sf"/>
</dbReference>
<feature type="domain" description="Radical SAM core" evidence="7">
    <location>
        <begin position="82"/>
        <end position="313"/>
    </location>
</feature>
<dbReference type="SFLD" id="SFLDS00029">
    <property type="entry name" value="Radical_SAM"/>
    <property type="match status" value="1"/>
</dbReference>
<dbReference type="InterPro" id="IPR007197">
    <property type="entry name" value="rSAM"/>
</dbReference>
<dbReference type="Pfam" id="PF04055">
    <property type="entry name" value="Radical_SAM"/>
    <property type="match status" value="1"/>
</dbReference>
<comment type="cofactor">
    <cofactor evidence="1">
        <name>[4Fe-4S] cluster</name>
        <dbReference type="ChEBI" id="CHEBI:49883"/>
    </cofactor>
</comment>
<name>A0ABR8EFT9_9CYAN</name>
<dbReference type="SUPFAM" id="SSF102114">
    <property type="entry name" value="Radical SAM enzymes"/>
    <property type="match status" value="1"/>
</dbReference>
<dbReference type="InterPro" id="IPR031019">
    <property type="entry name" value="rSAM_vs_C_rich"/>
</dbReference>
<keyword evidence="3" id="KW-0949">S-adenosyl-L-methionine</keyword>